<dbReference type="GO" id="GO:0003747">
    <property type="term" value="F:translation release factor activity"/>
    <property type="evidence" value="ECO:0007669"/>
    <property type="project" value="InterPro"/>
</dbReference>
<dbReference type="PANTHER" id="PTHR43804">
    <property type="entry name" value="LD18447P"/>
    <property type="match status" value="1"/>
</dbReference>
<dbReference type="KEGG" id="rul:UC8_14440"/>
<evidence type="ECO:0000259" key="2">
    <source>
        <dbReference type="Pfam" id="PF00472"/>
    </source>
</evidence>
<comment type="similarity">
    <text evidence="1">Belongs to the prokaryotic/mitochondrial release factor family.</text>
</comment>
<evidence type="ECO:0000313" key="3">
    <source>
        <dbReference type="EMBL" id="QEG39449.1"/>
    </source>
</evidence>
<evidence type="ECO:0000256" key="1">
    <source>
        <dbReference type="ARBA" id="ARBA00010835"/>
    </source>
</evidence>
<gene>
    <name evidence="3" type="primary">prfA_1</name>
    <name evidence="3" type="ORF">UC8_14440</name>
</gene>
<feature type="domain" description="Prokaryotic-type class I peptide chain release factors" evidence="2">
    <location>
        <begin position="39"/>
        <end position="98"/>
    </location>
</feature>
<dbReference type="InterPro" id="IPR000352">
    <property type="entry name" value="Pep_chain_release_fac_I"/>
</dbReference>
<dbReference type="Pfam" id="PF00472">
    <property type="entry name" value="RF-1"/>
    <property type="match status" value="1"/>
</dbReference>
<organism evidence="3 4">
    <name type="scientific">Roseimaritima ulvae</name>
    <dbReference type="NCBI Taxonomy" id="980254"/>
    <lineage>
        <taxon>Bacteria</taxon>
        <taxon>Pseudomonadati</taxon>
        <taxon>Planctomycetota</taxon>
        <taxon>Planctomycetia</taxon>
        <taxon>Pirellulales</taxon>
        <taxon>Pirellulaceae</taxon>
        <taxon>Roseimaritima</taxon>
    </lineage>
</organism>
<dbReference type="Gene3D" id="3.30.160.20">
    <property type="match status" value="1"/>
</dbReference>
<dbReference type="EMBL" id="CP042914">
    <property type="protein sequence ID" value="QEG39449.1"/>
    <property type="molecule type" value="Genomic_DNA"/>
</dbReference>
<dbReference type="RefSeq" id="WP_068132431.1">
    <property type="nucleotide sequence ID" value="NZ_CP042914.1"/>
</dbReference>
<proteinExistence type="inferred from homology"/>
<dbReference type="Proteomes" id="UP000325286">
    <property type="component" value="Chromosome"/>
</dbReference>
<dbReference type="AlphaFoldDB" id="A0A5B9QN51"/>
<dbReference type="SUPFAM" id="SSF75620">
    <property type="entry name" value="Release factor"/>
    <property type="match status" value="1"/>
</dbReference>
<dbReference type="PANTHER" id="PTHR43804:SF6">
    <property type="entry name" value="CLASS I PEPTIDE CHAIN RELEASE FACTOR"/>
    <property type="match status" value="1"/>
</dbReference>
<name>A0A5B9QN51_9BACT</name>
<evidence type="ECO:0000313" key="4">
    <source>
        <dbReference type="Proteomes" id="UP000325286"/>
    </source>
</evidence>
<sequence>MVDKPSSNPDHADGRALPWLRVVSAPHPSRQPVDDFLRDCQLTMTRRGGPGGQHRNKTSTAVVLLHQPTGVLGEGSESRSQAANRANAVARLRTTLAVVVRCRPGEGPLGEQDAALREKHRGRNVWVSERNEQRPAVLSLILDDAWTAEGELPVVAQRWQTTASQLLKVLRSHPPALDYLNRMRASWNLRPLR</sequence>
<reference evidence="3 4" key="1">
    <citation type="submission" date="2019-08" db="EMBL/GenBank/DDBJ databases">
        <title>Deep-cultivation of Planctomycetes and their phenomic and genomic characterization uncovers novel biology.</title>
        <authorList>
            <person name="Wiegand S."/>
            <person name="Jogler M."/>
            <person name="Boedeker C."/>
            <person name="Pinto D."/>
            <person name="Vollmers J."/>
            <person name="Rivas-Marin E."/>
            <person name="Kohn T."/>
            <person name="Peeters S.H."/>
            <person name="Heuer A."/>
            <person name="Rast P."/>
            <person name="Oberbeckmann S."/>
            <person name="Bunk B."/>
            <person name="Jeske O."/>
            <person name="Meyerdierks A."/>
            <person name="Storesund J.E."/>
            <person name="Kallscheuer N."/>
            <person name="Luecker S."/>
            <person name="Lage O.M."/>
            <person name="Pohl T."/>
            <person name="Merkel B.J."/>
            <person name="Hornburger P."/>
            <person name="Mueller R.-W."/>
            <person name="Bruemmer F."/>
            <person name="Labrenz M."/>
            <person name="Spormann A.M."/>
            <person name="Op den Camp H."/>
            <person name="Overmann J."/>
            <person name="Amann R."/>
            <person name="Jetten M.S.M."/>
            <person name="Mascher T."/>
            <person name="Medema M.H."/>
            <person name="Devos D.P."/>
            <person name="Kaster A.-K."/>
            <person name="Ovreas L."/>
            <person name="Rohde M."/>
            <person name="Galperin M.Y."/>
            <person name="Jogler C."/>
        </authorList>
    </citation>
    <scope>NUCLEOTIDE SEQUENCE [LARGE SCALE GENOMIC DNA]</scope>
    <source>
        <strain evidence="3 4">UC8</strain>
    </source>
</reference>
<keyword evidence="4" id="KW-1185">Reference proteome</keyword>
<dbReference type="InterPro" id="IPR050057">
    <property type="entry name" value="Prokaryotic/Mito_RF"/>
</dbReference>
<protein>
    <submittedName>
        <fullName evidence="3">Peptide chain release factor 1</fullName>
    </submittedName>
</protein>
<dbReference type="InterPro" id="IPR045853">
    <property type="entry name" value="Pep_chain_release_fac_I_sf"/>
</dbReference>
<accession>A0A5B9QN51</accession>